<protein>
    <submittedName>
        <fullName evidence="3">SpoIIE family protein phosphatase</fullName>
    </submittedName>
</protein>
<keyword evidence="1" id="KW-0378">Hydrolase</keyword>
<dbReference type="Gene3D" id="3.60.40.10">
    <property type="entry name" value="PPM-type phosphatase domain"/>
    <property type="match status" value="1"/>
</dbReference>
<evidence type="ECO:0000313" key="4">
    <source>
        <dbReference type="Proteomes" id="UP000616839"/>
    </source>
</evidence>
<evidence type="ECO:0000259" key="2">
    <source>
        <dbReference type="PROSITE" id="PS51746"/>
    </source>
</evidence>
<name>A0A927Q0Y3_9ACTN</name>
<dbReference type="InterPro" id="IPR036457">
    <property type="entry name" value="PPM-type-like_dom_sf"/>
</dbReference>
<dbReference type="Gene3D" id="3.30.450.40">
    <property type="match status" value="1"/>
</dbReference>
<dbReference type="InterPro" id="IPR029016">
    <property type="entry name" value="GAF-like_dom_sf"/>
</dbReference>
<dbReference type="PANTHER" id="PTHR43156:SF2">
    <property type="entry name" value="STAGE II SPORULATION PROTEIN E"/>
    <property type="match status" value="1"/>
</dbReference>
<proteinExistence type="predicted"/>
<dbReference type="InterPro" id="IPR052016">
    <property type="entry name" value="Bact_Sigma-Reg"/>
</dbReference>
<dbReference type="AlphaFoldDB" id="A0A927Q0Y3"/>
<dbReference type="SUPFAM" id="SSF81606">
    <property type="entry name" value="PP2C-like"/>
    <property type="match status" value="1"/>
</dbReference>
<keyword evidence="4" id="KW-1185">Reference proteome</keyword>
<dbReference type="Proteomes" id="UP000616839">
    <property type="component" value="Unassembled WGS sequence"/>
</dbReference>
<accession>A0A927Q0Y3</accession>
<dbReference type="Pfam" id="PF01590">
    <property type="entry name" value="GAF"/>
    <property type="match status" value="1"/>
</dbReference>
<dbReference type="InterPro" id="IPR001932">
    <property type="entry name" value="PPM-type_phosphatase-like_dom"/>
</dbReference>
<dbReference type="PANTHER" id="PTHR43156">
    <property type="entry name" value="STAGE II SPORULATION PROTEIN E-RELATED"/>
    <property type="match status" value="1"/>
</dbReference>
<dbReference type="RefSeq" id="WP_192140989.1">
    <property type="nucleotide sequence ID" value="NZ_JACYXZ010000001.1"/>
</dbReference>
<feature type="domain" description="PPM-type phosphatase" evidence="2">
    <location>
        <begin position="234"/>
        <end position="444"/>
    </location>
</feature>
<dbReference type="SUPFAM" id="SSF55781">
    <property type="entry name" value="GAF domain-like"/>
    <property type="match status" value="1"/>
</dbReference>
<gene>
    <name evidence="3" type="ORF">IE331_04865</name>
</gene>
<evidence type="ECO:0000313" key="3">
    <source>
        <dbReference type="EMBL" id="MBD8868949.1"/>
    </source>
</evidence>
<dbReference type="EMBL" id="JACYXZ010000001">
    <property type="protein sequence ID" value="MBD8868949.1"/>
    <property type="molecule type" value="Genomic_DNA"/>
</dbReference>
<dbReference type="Pfam" id="PF07228">
    <property type="entry name" value="SpoIIE"/>
    <property type="match status" value="1"/>
</dbReference>
<dbReference type="GO" id="GO:0016791">
    <property type="term" value="F:phosphatase activity"/>
    <property type="evidence" value="ECO:0007669"/>
    <property type="project" value="TreeGrafter"/>
</dbReference>
<dbReference type="InterPro" id="IPR003018">
    <property type="entry name" value="GAF"/>
</dbReference>
<sequence length="453" mass="47560">MGAPVRERQARLLADSRASDARARLAQASARSEFLLRTSRTASAVQHPTRAMEALVGVLVRELVDFAQVTVVSGIRQVTTAAVHEGPMETVVGPRADTLPAGIATLVGRAVPDQVPLPAGPVPTRRAAIDLLVAAPALADRLEAQGTEAVLALPLVARGRCFGLLLLARAAGSGFDDSAHPFLEELAQRISLALDTNLVVAESRHVASVLRRAMLPRAIPALPHLDVGSYLRVAHEHEEMGGDFFDLHGPEEDLTVVLGDVSGKGVEAAVHAKRITNAVRTASLVDRDPGRVLELVNRVLVSEADPESEMLATVVCARLRRRPGGGLDVDVANAGHPPAYLLSGDATVRALSVRHPALALLEEVGYDTDSHVLHPGDSLVLYTDGVVETGAPHDLFGEDRLTALLAGLGGVPAQVVVEQVAAAVSEHLADGDHRDDVAVVALRARADLGETGA</sequence>
<evidence type="ECO:0000256" key="1">
    <source>
        <dbReference type="ARBA" id="ARBA00022801"/>
    </source>
</evidence>
<comment type="caution">
    <text evidence="3">The sequence shown here is derived from an EMBL/GenBank/DDBJ whole genome shotgun (WGS) entry which is preliminary data.</text>
</comment>
<dbReference type="SMART" id="SM00331">
    <property type="entry name" value="PP2C_SIG"/>
    <property type="match status" value="1"/>
</dbReference>
<reference evidence="3" key="1">
    <citation type="submission" date="2020-09" db="EMBL/GenBank/DDBJ databases">
        <title>Nocardioides sp. strain MJB4 16S ribosomal RNA gene Genome sequencing and assembly.</title>
        <authorList>
            <person name="Kim I."/>
        </authorList>
    </citation>
    <scope>NUCLEOTIDE SEQUENCE</scope>
    <source>
        <strain evidence="3">MJB4</strain>
    </source>
</reference>
<dbReference type="SMART" id="SM00065">
    <property type="entry name" value="GAF"/>
    <property type="match status" value="1"/>
</dbReference>
<dbReference type="PROSITE" id="PS51746">
    <property type="entry name" value="PPM_2"/>
    <property type="match status" value="1"/>
</dbReference>
<organism evidence="3 4">
    <name type="scientific">Nocardioides donggukensis</name>
    <dbReference type="NCBI Taxonomy" id="2774019"/>
    <lineage>
        <taxon>Bacteria</taxon>
        <taxon>Bacillati</taxon>
        <taxon>Actinomycetota</taxon>
        <taxon>Actinomycetes</taxon>
        <taxon>Propionibacteriales</taxon>
        <taxon>Nocardioidaceae</taxon>
        <taxon>Nocardioides</taxon>
    </lineage>
</organism>